<dbReference type="AlphaFoldDB" id="M8C123"/>
<dbReference type="EnsemblPlants" id="EMT27738">
    <property type="protein sequence ID" value="EMT27738"/>
    <property type="gene ID" value="F775_22389"/>
</dbReference>
<dbReference type="GO" id="GO:0016747">
    <property type="term" value="F:acyltransferase activity, transferring groups other than amino-acyl groups"/>
    <property type="evidence" value="ECO:0007669"/>
    <property type="project" value="UniProtKB-ARBA"/>
</dbReference>
<reference evidence="2" key="1">
    <citation type="submission" date="2015-06" db="UniProtKB">
        <authorList>
            <consortium name="EnsemblPlants"/>
        </authorList>
    </citation>
    <scope>IDENTIFICATION</scope>
</reference>
<evidence type="ECO:0000256" key="1">
    <source>
        <dbReference type="ARBA" id="ARBA00022679"/>
    </source>
</evidence>
<dbReference type="Gene3D" id="3.30.559.10">
    <property type="entry name" value="Chloramphenicol acetyltransferase-like domain"/>
    <property type="match status" value="1"/>
</dbReference>
<evidence type="ECO:0000313" key="2">
    <source>
        <dbReference type="EnsemblPlants" id="EMT27738"/>
    </source>
</evidence>
<accession>M8C123</accession>
<dbReference type="PANTHER" id="PTHR31896">
    <property type="entry name" value="FAMILY REGULATORY PROTEIN, PUTATIVE (AFU_ORTHOLOGUE AFUA_3G14730)-RELATED"/>
    <property type="match status" value="1"/>
</dbReference>
<proteinExistence type="predicted"/>
<keyword evidence="1" id="KW-0808">Transferase</keyword>
<name>M8C123_AEGTA</name>
<dbReference type="Pfam" id="PF02458">
    <property type="entry name" value="Transferase"/>
    <property type="match status" value="1"/>
</dbReference>
<organism evidence="2">
    <name type="scientific">Aegilops tauschii</name>
    <name type="common">Tausch's goatgrass</name>
    <name type="synonym">Aegilops squarrosa</name>
    <dbReference type="NCBI Taxonomy" id="37682"/>
    <lineage>
        <taxon>Eukaryota</taxon>
        <taxon>Viridiplantae</taxon>
        <taxon>Streptophyta</taxon>
        <taxon>Embryophyta</taxon>
        <taxon>Tracheophyta</taxon>
        <taxon>Spermatophyta</taxon>
        <taxon>Magnoliopsida</taxon>
        <taxon>Liliopsida</taxon>
        <taxon>Poales</taxon>
        <taxon>Poaceae</taxon>
        <taxon>BOP clade</taxon>
        <taxon>Pooideae</taxon>
        <taxon>Triticodae</taxon>
        <taxon>Triticeae</taxon>
        <taxon>Triticinae</taxon>
        <taxon>Aegilops</taxon>
    </lineage>
</organism>
<sequence length="155" mass="16631">MAAGAAISSLQALLAHLWRAVSRARRLPPVQETLCAVTVGCRGRMRGIPADYLGNAIEIRVAGCTVGEILDNGLGWTAWQLNSVVGSSDEAGVQELKSKPSEFQSVAQNSTATSRLHYSQILVYVSVTSSPPLSINASLSHTWYRSNKKGNNMCE</sequence>
<dbReference type="ExpressionAtlas" id="M8C123">
    <property type="expression patterns" value="baseline"/>
</dbReference>
<dbReference type="InterPro" id="IPR023213">
    <property type="entry name" value="CAT-like_dom_sf"/>
</dbReference>
<protein>
    <submittedName>
        <fullName evidence="2">Putative acetyltransferase</fullName>
    </submittedName>
</protein>
<dbReference type="PANTHER" id="PTHR31896:SF9">
    <property type="entry name" value="OS08G0111500 PROTEIN"/>
    <property type="match status" value="1"/>
</dbReference>
<dbReference type="InterPro" id="IPR051283">
    <property type="entry name" value="Sec_Metabolite_Acyltrans"/>
</dbReference>